<dbReference type="InParanoid" id="A0A1E7F3D3"/>
<dbReference type="SUPFAM" id="SSF51905">
    <property type="entry name" value="FAD/NAD(P)-binding domain"/>
    <property type="match status" value="1"/>
</dbReference>
<dbReference type="KEGG" id="fcy:FRACYDRAFT_270419"/>
<dbReference type="GO" id="GO:0004497">
    <property type="term" value="F:monooxygenase activity"/>
    <property type="evidence" value="ECO:0007669"/>
    <property type="project" value="UniProtKB-KW"/>
</dbReference>
<evidence type="ECO:0000313" key="5">
    <source>
        <dbReference type="EMBL" id="OEU12644.1"/>
    </source>
</evidence>
<dbReference type="Proteomes" id="UP000095751">
    <property type="component" value="Unassembled WGS sequence"/>
</dbReference>
<feature type="compositionally biased region" description="Basic and acidic residues" evidence="3">
    <location>
        <begin position="39"/>
        <end position="48"/>
    </location>
</feature>
<evidence type="ECO:0000256" key="3">
    <source>
        <dbReference type="SAM" id="MobiDB-lite"/>
    </source>
</evidence>
<keyword evidence="6" id="KW-1185">Reference proteome</keyword>
<dbReference type="PANTHER" id="PTHR13789:SF309">
    <property type="entry name" value="PUTATIVE (AFU_ORTHOLOGUE AFUA_6G14510)-RELATED"/>
    <property type="match status" value="1"/>
</dbReference>
<dbReference type="InterPro" id="IPR002938">
    <property type="entry name" value="FAD-bd"/>
</dbReference>
<keyword evidence="1" id="KW-0560">Oxidoreductase</keyword>
<organism evidence="5 6">
    <name type="scientific">Fragilariopsis cylindrus CCMP1102</name>
    <dbReference type="NCBI Taxonomy" id="635003"/>
    <lineage>
        <taxon>Eukaryota</taxon>
        <taxon>Sar</taxon>
        <taxon>Stramenopiles</taxon>
        <taxon>Ochrophyta</taxon>
        <taxon>Bacillariophyta</taxon>
        <taxon>Bacillariophyceae</taxon>
        <taxon>Bacillariophycidae</taxon>
        <taxon>Bacillariales</taxon>
        <taxon>Bacillariaceae</taxon>
        <taxon>Fragilariopsis</taxon>
    </lineage>
</organism>
<evidence type="ECO:0000256" key="2">
    <source>
        <dbReference type="ARBA" id="ARBA00023033"/>
    </source>
</evidence>
<dbReference type="Gene3D" id="3.50.50.60">
    <property type="entry name" value="FAD/NAD(P)-binding domain"/>
    <property type="match status" value="1"/>
</dbReference>
<feature type="region of interest" description="Disordered" evidence="3">
    <location>
        <begin position="34"/>
        <end position="55"/>
    </location>
</feature>
<evidence type="ECO:0000259" key="4">
    <source>
        <dbReference type="Pfam" id="PF01494"/>
    </source>
</evidence>
<keyword evidence="2" id="KW-0503">Monooxygenase</keyword>
<dbReference type="OrthoDB" id="45829at2759"/>
<accession>A0A1E7F3D3</accession>
<evidence type="ECO:0000313" key="6">
    <source>
        <dbReference type="Proteomes" id="UP000095751"/>
    </source>
</evidence>
<name>A0A1E7F3D3_9STRA</name>
<dbReference type="EMBL" id="KV784364">
    <property type="protein sequence ID" value="OEU12644.1"/>
    <property type="molecule type" value="Genomic_DNA"/>
</dbReference>
<dbReference type="InterPro" id="IPR036188">
    <property type="entry name" value="FAD/NAD-bd_sf"/>
</dbReference>
<dbReference type="PANTHER" id="PTHR13789">
    <property type="entry name" value="MONOOXYGENASE"/>
    <property type="match status" value="1"/>
</dbReference>
<feature type="domain" description="FAD-binding" evidence="4">
    <location>
        <begin position="119"/>
        <end position="159"/>
    </location>
</feature>
<sequence>MGMPTRKAPASIFVVPTENNTQLVWAITIQSENNQRNSENNDGKDLTRRGGGPLTDAEKEQLFDFTSHGKDSKSIVRGIKNFPLLKKLIEATPAKEITEAGLFDRENLDLPYSSESKLVALLGDSAHPQTPFEGQGVNMAITDAYVYATNIAVALQSKTKSLKEAISNCDTDRRRKTVKSVIKSARMNCDFSVSQNIFVIIIVWLFSKFASSNMIMDQFSKSDKSNKDYLILLDESQCSVKQQVAMRQEEEEKRA</sequence>
<proteinExistence type="predicted"/>
<reference evidence="5 6" key="1">
    <citation type="submission" date="2016-09" db="EMBL/GenBank/DDBJ databases">
        <title>Extensive genetic diversity and differential bi-allelic expression allows diatom success in the polar Southern Ocean.</title>
        <authorList>
            <consortium name="DOE Joint Genome Institute"/>
            <person name="Mock T."/>
            <person name="Otillar R.P."/>
            <person name="Strauss J."/>
            <person name="Dupont C."/>
            <person name="Frickenhaus S."/>
            <person name="Maumus F."/>
            <person name="Mcmullan M."/>
            <person name="Sanges R."/>
            <person name="Schmutz J."/>
            <person name="Toseland A."/>
            <person name="Valas R."/>
            <person name="Veluchamy A."/>
            <person name="Ward B.J."/>
            <person name="Allen A."/>
            <person name="Barry K."/>
            <person name="Falciatore A."/>
            <person name="Ferrante M."/>
            <person name="Fortunato A.E."/>
            <person name="Gloeckner G."/>
            <person name="Gruber A."/>
            <person name="Hipkin R."/>
            <person name="Janech M."/>
            <person name="Kroth P."/>
            <person name="Leese F."/>
            <person name="Lindquist E."/>
            <person name="Lyon B.R."/>
            <person name="Martin J."/>
            <person name="Mayer C."/>
            <person name="Parker M."/>
            <person name="Quesneville H."/>
            <person name="Raymond J."/>
            <person name="Uhlig C."/>
            <person name="Valentin K.U."/>
            <person name="Worden A.Z."/>
            <person name="Armbrust E.V."/>
            <person name="Bowler C."/>
            <person name="Green B."/>
            <person name="Moulton V."/>
            <person name="Van Oosterhout C."/>
            <person name="Grigoriev I."/>
        </authorList>
    </citation>
    <scope>NUCLEOTIDE SEQUENCE [LARGE SCALE GENOMIC DNA]</scope>
    <source>
        <strain evidence="5 6">CCMP1102</strain>
    </source>
</reference>
<gene>
    <name evidence="5" type="ORF">FRACYDRAFT_270419</name>
</gene>
<dbReference type="Pfam" id="PF01494">
    <property type="entry name" value="FAD_binding_3"/>
    <property type="match status" value="1"/>
</dbReference>
<dbReference type="InterPro" id="IPR050493">
    <property type="entry name" value="FAD-dep_Monooxygenase_BioMet"/>
</dbReference>
<dbReference type="GO" id="GO:0071949">
    <property type="term" value="F:FAD binding"/>
    <property type="evidence" value="ECO:0007669"/>
    <property type="project" value="InterPro"/>
</dbReference>
<dbReference type="AlphaFoldDB" id="A0A1E7F3D3"/>
<protein>
    <recommendedName>
        <fullName evidence="4">FAD-binding domain-containing protein</fullName>
    </recommendedName>
</protein>
<evidence type="ECO:0000256" key="1">
    <source>
        <dbReference type="ARBA" id="ARBA00023002"/>
    </source>
</evidence>